<sequence>MKKTREQIIESLRAAELGEGRSGLVDAFLASPYKVDEPVAKAEKKPEKKGRK</sequence>
<accession>A0A6M3J6C4</accession>
<gene>
    <name evidence="1" type="ORF">MM415B00475_0025</name>
</gene>
<dbReference type="EMBL" id="MT141524">
    <property type="protein sequence ID" value="QJA64691.1"/>
    <property type="molecule type" value="Genomic_DNA"/>
</dbReference>
<dbReference type="AlphaFoldDB" id="A0A6M3J6C4"/>
<organism evidence="1">
    <name type="scientific">viral metagenome</name>
    <dbReference type="NCBI Taxonomy" id="1070528"/>
    <lineage>
        <taxon>unclassified sequences</taxon>
        <taxon>metagenomes</taxon>
        <taxon>organismal metagenomes</taxon>
    </lineage>
</organism>
<name>A0A6M3J6C4_9ZZZZ</name>
<protein>
    <submittedName>
        <fullName evidence="1">Uncharacterized protein</fullName>
    </submittedName>
</protein>
<reference evidence="1" key="1">
    <citation type="submission" date="2020-03" db="EMBL/GenBank/DDBJ databases">
        <title>The deep terrestrial virosphere.</title>
        <authorList>
            <person name="Holmfeldt K."/>
            <person name="Nilsson E."/>
            <person name="Simone D."/>
            <person name="Lopez-Fernandez M."/>
            <person name="Wu X."/>
            <person name="de Brujin I."/>
            <person name="Lundin D."/>
            <person name="Andersson A."/>
            <person name="Bertilsson S."/>
            <person name="Dopson M."/>
        </authorList>
    </citation>
    <scope>NUCLEOTIDE SEQUENCE</scope>
    <source>
        <strain evidence="1">MM415B00475</strain>
    </source>
</reference>
<evidence type="ECO:0000313" key="1">
    <source>
        <dbReference type="EMBL" id="QJA64691.1"/>
    </source>
</evidence>
<proteinExistence type="predicted"/>